<keyword evidence="3" id="KW-1185">Reference proteome</keyword>
<name>A0ABP0G2Y0_CLALP</name>
<evidence type="ECO:0000313" key="3">
    <source>
        <dbReference type="Proteomes" id="UP001642483"/>
    </source>
</evidence>
<sequence>MPELRNEDRIAHLWNTAERSKLETGDIHCVPDLGESENVHNLPEDEWKNVEVVLVNDPIELRDYSQEYDLKLFKSAKTCRGA</sequence>
<dbReference type="SUPFAM" id="SSF55961">
    <property type="entry name" value="Bet v1-like"/>
    <property type="match status" value="1"/>
</dbReference>
<dbReference type="InterPro" id="IPR001666">
    <property type="entry name" value="PI_transfer"/>
</dbReference>
<dbReference type="InterPro" id="IPR055261">
    <property type="entry name" value="PI_transfer_N"/>
</dbReference>
<dbReference type="InterPro" id="IPR023393">
    <property type="entry name" value="START-like_dom_sf"/>
</dbReference>
<feature type="domain" description="Phosphatidylinositol transfer protein N-terminal" evidence="1">
    <location>
        <begin position="29"/>
        <end position="81"/>
    </location>
</feature>
<dbReference type="Proteomes" id="UP001642483">
    <property type="component" value="Unassembled WGS sequence"/>
</dbReference>
<dbReference type="PANTHER" id="PTHR10658:SF11">
    <property type="entry name" value="VIBRATOR, ISOFORM B"/>
    <property type="match status" value="1"/>
</dbReference>
<organism evidence="2 3">
    <name type="scientific">Clavelina lepadiformis</name>
    <name type="common">Light-bulb sea squirt</name>
    <name type="synonym">Ascidia lepadiformis</name>
    <dbReference type="NCBI Taxonomy" id="159417"/>
    <lineage>
        <taxon>Eukaryota</taxon>
        <taxon>Metazoa</taxon>
        <taxon>Chordata</taxon>
        <taxon>Tunicata</taxon>
        <taxon>Ascidiacea</taxon>
        <taxon>Aplousobranchia</taxon>
        <taxon>Clavelinidae</taxon>
        <taxon>Clavelina</taxon>
    </lineage>
</organism>
<accession>A0ABP0G2Y0</accession>
<proteinExistence type="predicted"/>
<dbReference type="EMBL" id="CAWYQH010000102">
    <property type="protein sequence ID" value="CAK8686177.1"/>
    <property type="molecule type" value="Genomic_DNA"/>
</dbReference>
<dbReference type="Pfam" id="PF02121">
    <property type="entry name" value="IP_trans"/>
    <property type="match status" value="1"/>
</dbReference>
<evidence type="ECO:0000313" key="2">
    <source>
        <dbReference type="EMBL" id="CAK8686177.1"/>
    </source>
</evidence>
<protein>
    <recommendedName>
        <fullName evidence="1">Phosphatidylinositol transfer protein N-terminal domain-containing protein</fullName>
    </recommendedName>
</protein>
<gene>
    <name evidence="2" type="ORF">CVLEPA_LOCUS18136</name>
</gene>
<dbReference type="Gene3D" id="3.30.530.20">
    <property type="match status" value="1"/>
</dbReference>
<dbReference type="PANTHER" id="PTHR10658">
    <property type="entry name" value="PHOSPHATIDYLINOSITOL TRANSFER PROTEIN"/>
    <property type="match status" value="1"/>
</dbReference>
<comment type="caution">
    <text evidence="2">The sequence shown here is derived from an EMBL/GenBank/DDBJ whole genome shotgun (WGS) entry which is preliminary data.</text>
</comment>
<reference evidence="2 3" key="1">
    <citation type="submission" date="2024-02" db="EMBL/GenBank/DDBJ databases">
        <authorList>
            <person name="Daric V."/>
            <person name="Darras S."/>
        </authorList>
    </citation>
    <scope>NUCLEOTIDE SEQUENCE [LARGE SCALE GENOMIC DNA]</scope>
</reference>
<evidence type="ECO:0000259" key="1">
    <source>
        <dbReference type="Pfam" id="PF02121"/>
    </source>
</evidence>